<sequence length="62" mass="7089">MKMMDCGPSRSMCIVKYQMVSVYLQNYIRVLMMTRRQSVLPHVQCPALGSNLTDMSYASILP</sequence>
<organism evidence="1">
    <name type="scientific">Arundo donax</name>
    <name type="common">Giant reed</name>
    <name type="synonym">Donax arundinaceus</name>
    <dbReference type="NCBI Taxonomy" id="35708"/>
    <lineage>
        <taxon>Eukaryota</taxon>
        <taxon>Viridiplantae</taxon>
        <taxon>Streptophyta</taxon>
        <taxon>Embryophyta</taxon>
        <taxon>Tracheophyta</taxon>
        <taxon>Spermatophyta</taxon>
        <taxon>Magnoliopsida</taxon>
        <taxon>Liliopsida</taxon>
        <taxon>Poales</taxon>
        <taxon>Poaceae</taxon>
        <taxon>PACMAD clade</taxon>
        <taxon>Arundinoideae</taxon>
        <taxon>Arundineae</taxon>
        <taxon>Arundo</taxon>
    </lineage>
</organism>
<protein>
    <submittedName>
        <fullName evidence="1">Ring finger protein, putative</fullName>
    </submittedName>
</protein>
<dbReference type="AlphaFoldDB" id="A0A0A9DXM4"/>
<accession>A0A0A9DXM4</accession>
<reference evidence="1" key="1">
    <citation type="submission" date="2014-09" db="EMBL/GenBank/DDBJ databases">
        <authorList>
            <person name="Magalhaes I.L.F."/>
            <person name="Oliveira U."/>
            <person name="Santos F.R."/>
            <person name="Vidigal T.H.D.A."/>
            <person name="Brescovit A.D."/>
            <person name="Santos A.J."/>
        </authorList>
    </citation>
    <scope>NUCLEOTIDE SEQUENCE</scope>
    <source>
        <tissue evidence="1">Shoot tissue taken approximately 20 cm above the soil surface</tissue>
    </source>
</reference>
<name>A0A0A9DXM4_ARUDO</name>
<dbReference type="EMBL" id="GBRH01209393">
    <property type="protein sequence ID" value="JAD88502.1"/>
    <property type="molecule type" value="Transcribed_RNA"/>
</dbReference>
<reference evidence="1" key="2">
    <citation type="journal article" date="2015" name="Data Brief">
        <title>Shoot transcriptome of the giant reed, Arundo donax.</title>
        <authorList>
            <person name="Barrero R.A."/>
            <person name="Guerrero F.D."/>
            <person name="Moolhuijzen P."/>
            <person name="Goolsby J.A."/>
            <person name="Tidwell J."/>
            <person name="Bellgard S.E."/>
            <person name="Bellgard M.I."/>
        </authorList>
    </citation>
    <scope>NUCLEOTIDE SEQUENCE</scope>
    <source>
        <tissue evidence="1">Shoot tissue taken approximately 20 cm above the soil surface</tissue>
    </source>
</reference>
<proteinExistence type="predicted"/>
<evidence type="ECO:0000313" key="1">
    <source>
        <dbReference type="EMBL" id="JAD88502.1"/>
    </source>
</evidence>